<reference evidence="3 4" key="1">
    <citation type="submission" date="2020-08" db="EMBL/GenBank/DDBJ databases">
        <title>Genomic Encyclopedia of Type Strains, Phase IV (KMG-IV): sequencing the most valuable type-strain genomes for metagenomic binning, comparative biology and taxonomic classification.</title>
        <authorList>
            <person name="Goeker M."/>
        </authorList>
    </citation>
    <scope>NUCLEOTIDE SEQUENCE [LARGE SCALE GENOMIC DNA]</scope>
    <source>
        <strain evidence="3 4">DSM 11099</strain>
    </source>
</reference>
<dbReference type="Proteomes" id="UP000533306">
    <property type="component" value="Unassembled WGS sequence"/>
</dbReference>
<evidence type="ECO:0000313" key="4">
    <source>
        <dbReference type="Proteomes" id="UP000533306"/>
    </source>
</evidence>
<dbReference type="Pfam" id="PF00460">
    <property type="entry name" value="Flg_bb_rod"/>
    <property type="match status" value="1"/>
</dbReference>
<dbReference type="NCBIfam" id="NF004653">
    <property type="entry name" value="PRK06003.1"/>
    <property type="match status" value="1"/>
</dbReference>
<dbReference type="EMBL" id="JACHEU010000002">
    <property type="protein sequence ID" value="MBB6013587.1"/>
    <property type="molecule type" value="Genomic_DNA"/>
</dbReference>
<keyword evidence="4" id="KW-1185">Reference proteome</keyword>
<gene>
    <name evidence="3" type="ORF">HNR59_002976</name>
</gene>
<comment type="subcellular location">
    <subcellularLocation>
        <location evidence="1">Bacterial flagellum basal body</location>
    </subcellularLocation>
</comment>
<dbReference type="GO" id="GO:0009425">
    <property type="term" value="C:bacterial-type flagellum basal body"/>
    <property type="evidence" value="ECO:0007669"/>
    <property type="project" value="UniProtKB-SubCell"/>
</dbReference>
<keyword evidence="3" id="KW-0282">Flagellum</keyword>
<evidence type="ECO:0000313" key="3">
    <source>
        <dbReference type="EMBL" id="MBB6013587.1"/>
    </source>
</evidence>
<feature type="domain" description="Flagellar basal body rod protein N-terminal" evidence="2">
    <location>
        <begin position="18"/>
        <end position="36"/>
    </location>
</feature>
<name>A0A7W9S3T3_9HYPH</name>
<proteinExistence type="predicted"/>
<evidence type="ECO:0000256" key="1">
    <source>
        <dbReference type="ARBA" id="ARBA00004117"/>
    </source>
</evidence>
<evidence type="ECO:0000259" key="2">
    <source>
        <dbReference type="Pfam" id="PF00460"/>
    </source>
</evidence>
<accession>A0A7W9S3T3</accession>
<keyword evidence="3" id="KW-0966">Cell projection</keyword>
<comment type="caution">
    <text evidence="3">The sequence shown here is derived from an EMBL/GenBank/DDBJ whole genome shotgun (WGS) entry which is preliminary data.</text>
</comment>
<dbReference type="RefSeq" id="WP_183831781.1">
    <property type="nucleotide sequence ID" value="NZ_JACHEU010000002.1"/>
</dbReference>
<keyword evidence="3" id="KW-0969">Cilium</keyword>
<protein>
    <submittedName>
        <fullName evidence="3">Flagellar basal-body rod protein FlgB</fullName>
    </submittedName>
</protein>
<sequence length="126" mass="13715">MEPVNLFDLATRQSQWLAVRQTAIAGNIANVNTPGYLARDVEPFEKVLDRTGMTLGSTQPGHMGFGATEASFRTQAQEYNGALLPSKNTVVVENELMKAGEVRRAFEMNTAIVKAFHGMLLSVSKG</sequence>
<dbReference type="InterPro" id="IPR001444">
    <property type="entry name" value="Flag_bb_rod_N"/>
</dbReference>
<organism evidence="3 4">
    <name type="scientific">Aquamicrobium lusatiense</name>
    <dbReference type="NCBI Taxonomy" id="89772"/>
    <lineage>
        <taxon>Bacteria</taxon>
        <taxon>Pseudomonadati</taxon>
        <taxon>Pseudomonadota</taxon>
        <taxon>Alphaproteobacteria</taxon>
        <taxon>Hyphomicrobiales</taxon>
        <taxon>Phyllobacteriaceae</taxon>
        <taxon>Aquamicrobium</taxon>
    </lineage>
</organism>
<dbReference type="AlphaFoldDB" id="A0A7W9S3T3"/>